<dbReference type="Gene3D" id="3.90.70.10">
    <property type="entry name" value="Cysteine proteinases"/>
    <property type="match status" value="1"/>
</dbReference>
<dbReference type="PANTHER" id="PTHR21646:SF23">
    <property type="entry name" value="UBIQUITIN CARBOXYL-TERMINAL HYDROLASE USP2"/>
    <property type="match status" value="1"/>
</dbReference>
<evidence type="ECO:0000259" key="3">
    <source>
        <dbReference type="PROSITE" id="PS50235"/>
    </source>
</evidence>
<sequence length="297" mass="33819">MNSVVQCLAHTQPLLDLCLHNSYQLNSSSPRGGELMKSFASLLKSIWRDSGGSFSPNAFRSQVARLAPRFVSYSQQDGQEFLRYLLLGLHEDINRVSGRPRGSISDIPDHLTDTVKAIESWKRYLRIDDSAIVDTFVGQLKSSLRCDSCRYDSVTFDPFWDLSLPIPKLRDSVTLRDCLNLFTKEEILDGDEKPTCSKCKEKRSCVKSFSIYKFPKILVLHLKRFSPYEKYRTKLETTVDCPHTLDLGSYTSSSSQGQWHEFNDARVTKVNSDNVVSSKAYVLFYELNSPSLQSSRL</sequence>
<comment type="catalytic activity">
    <reaction evidence="1">
        <text>Thiol-dependent hydrolysis of ester, thioester, amide, peptide and isopeptide bonds formed by the C-terminal Gly of ubiquitin (a 76-residue protein attached to proteins as an intracellular targeting signal).</text>
        <dbReference type="EC" id="3.4.19.12"/>
    </reaction>
</comment>
<evidence type="ECO:0000313" key="5">
    <source>
        <dbReference type="Proteomes" id="UP001235939"/>
    </source>
</evidence>
<dbReference type="Proteomes" id="UP001235939">
    <property type="component" value="Chromosome 17"/>
</dbReference>
<dbReference type="EMBL" id="CP092879">
    <property type="protein sequence ID" value="UYV79323.1"/>
    <property type="molecule type" value="Genomic_DNA"/>
</dbReference>
<evidence type="ECO:0000313" key="4">
    <source>
        <dbReference type="EMBL" id="UYV79323.1"/>
    </source>
</evidence>
<dbReference type="InterPro" id="IPR001394">
    <property type="entry name" value="Peptidase_C19_UCH"/>
</dbReference>
<keyword evidence="5" id="KW-1185">Reference proteome</keyword>
<organism evidence="4 5">
    <name type="scientific">Cordylochernes scorpioides</name>
    <dbReference type="NCBI Taxonomy" id="51811"/>
    <lineage>
        <taxon>Eukaryota</taxon>
        <taxon>Metazoa</taxon>
        <taxon>Ecdysozoa</taxon>
        <taxon>Arthropoda</taxon>
        <taxon>Chelicerata</taxon>
        <taxon>Arachnida</taxon>
        <taxon>Pseudoscorpiones</taxon>
        <taxon>Cheliferoidea</taxon>
        <taxon>Chernetidae</taxon>
        <taxon>Cordylochernes</taxon>
    </lineage>
</organism>
<name>A0ABY6LDR6_9ARAC</name>
<proteinExistence type="predicted"/>
<gene>
    <name evidence="4" type="ORF">LAZ67_17002142</name>
</gene>
<dbReference type="InterPro" id="IPR050185">
    <property type="entry name" value="Ub_carboxyl-term_hydrolase"/>
</dbReference>
<dbReference type="Pfam" id="PF00443">
    <property type="entry name" value="UCH"/>
    <property type="match status" value="1"/>
</dbReference>
<dbReference type="EC" id="3.4.19.12" evidence="2"/>
<accession>A0ABY6LDR6</accession>
<dbReference type="InterPro" id="IPR038765">
    <property type="entry name" value="Papain-like_cys_pep_sf"/>
</dbReference>
<dbReference type="CDD" id="cd02674">
    <property type="entry name" value="Peptidase_C19R"/>
    <property type="match status" value="1"/>
</dbReference>
<dbReference type="PANTHER" id="PTHR21646">
    <property type="entry name" value="UBIQUITIN CARBOXYL-TERMINAL HYDROLASE"/>
    <property type="match status" value="1"/>
</dbReference>
<dbReference type="SUPFAM" id="SSF54001">
    <property type="entry name" value="Cysteine proteinases"/>
    <property type="match status" value="1"/>
</dbReference>
<evidence type="ECO:0000256" key="1">
    <source>
        <dbReference type="ARBA" id="ARBA00000707"/>
    </source>
</evidence>
<reference evidence="4 5" key="1">
    <citation type="submission" date="2022-01" db="EMBL/GenBank/DDBJ databases">
        <title>A chromosomal length assembly of Cordylochernes scorpioides.</title>
        <authorList>
            <person name="Zeh D."/>
            <person name="Zeh J."/>
        </authorList>
    </citation>
    <scope>NUCLEOTIDE SEQUENCE [LARGE SCALE GENOMIC DNA]</scope>
    <source>
        <strain evidence="4">IN4F17</strain>
        <tissue evidence="4">Whole Body</tissue>
    </source>
</reference>
<dbReference type="PROSITE" id="PS50235">
    <property type="entry name" value="USP_3"/>
    <property type="match status" value="1"/>
</dbReference>
<protein>
    <recommendedName>
        <fullName evidence="2">ubiquitinyl hydrolase 1</fullName>
        <ecNumber evidence="2">3.4.19.12</ecNumber>
    </recommendedName>
</protein>
<dbReference type="InterPro" id="IPR028889">
    <property type="entry name" value="USP"/>
</dbReference>
<evidence type="ECO:0000256" key="2">
    <source>
        <dbReference type="ARBA" id="ARBA00012759"/>
    </source>
</evidence>
<feature type="domain" description="USP" evidence="3">
    <location>
        <begin position="1"/>
        <end position="288"/>
    </location>
</feature>